<dbReference type="EMBL" id="CM007650">
    <property type="protein sequence ID" value="ONM54651.1"/>
    <property type="molecule type" value="Genomic_DNA"/>
</dbReference>
<sequence length="373" mass="41260">MLYMARTFPPSAACKYHFACINVSFRFSTTQVLKRVWRPAGSPVSAGHTSGYNKECEYQTNSKHLDSNLKAIRQRHYNYLQLLKERPRYMEGRQKLSDTLDNYSHTEYSLRERGSFFVAGSGTPVIHGGVRSGATLGESTVASTVDLERGTGRCGRKGGREKGEQWGKAAARPGGRFVSKRNGGKAAMDGRAWRERGCHEGGAGRDSHGWKLCGRFVADLGDQVGAWADQRFAADLGELSCHGWKRDLGGRVPWHSWGSGARLGERGAVVGLEASRLGERAICGRFAADPSRLPWIGVICGQSRRSISCKERGSGARRQPWMEAQHVEKKARRGERQKARRAGGMLFRQNRAPSASVDVYIRHLSSSRDLTCS</sequence>
<dbReference type="AlphaFoldDB" id="A0A1D6I3B9"/>
<proteinExistence type="predicted"/>
<reference evidence="1" key="1">
    <citation type="submission" date="2015-12" db="EMBL/GenBank/DDBJ databases">
        <title>Update maize B73 reference genome by single molecule sequencing technologies.</title>
        <authorList>
            <consortium name="Maize Genome Sequencing Project"/>
            <person name="Ware D."/>
        </authorList>
    </citation>
    <scope>NUCLEOTIDE SEQUENCE [LARGE SCALE GENOMIC DNA]</scope>
    <source>
        <tissue evidence="1">Seedling</tissue>
    </source>
</reference>
<dbReference type="PaxDb" id="4577-GRMZM2G457407_P01"/>
<dbReference type="InParanoid" id="A0A1D6I3B9"/>
<accession>A0A1D6I3B9</accession>
<organism evidence="1">
    <name type="scientific">Zea mays</name>
    <name type="common">Maize</name>
    <dbReference type="NCBI Taxonomy" id="4577"/>
    <lineage>
        <taxon>Eukaryota</taxon>
        <taxon>Viridiplantae</taxon>
        <taxon>Streptophyta</taxon>
        <taxon>Embryophyta</taxon>
        <taxon>Tracheophyta</taxon>
        <taxon>Spermatophyta</taxon>
        <taxon>Magnoliopsida</taxon>
        <taxon>Liliopsida</taxon>
        <taxon>Poales</taxon>
        <taxon>Poaceae</taxon>
        <taxon>PACMAD clade</taxon>
        <taxon>Panicoideae</taxon>
        <taxon>Andropogonodae</taxon>
        <taxon>Andropogoneae</taxon>
        <taxon>Tripsacinae</taxon>
        <taxon>Zea</taxon>
    </lineage>
</organism>
<dbReference type="SMR" id="A0A1D6I3B9"/>
<evidence type="ECO:0000313" key="1">
    <source>
        <dbReference type="EMBL" id="ONM54651.1"/>
    </source>
</evidence>
<gene>
    <name evidence="1" type="ORF">ZEAMMB73_Zm00001d020287</name>
</gene>
<name>A0A1D6I3B9_MAIZE</name>
<protein>
    <submittedName>
        <fullName evidence="1">Uncharacterized protein</fullName>
    </submittedName>
</protein>